<dbReference type="Gene3D" id="1.20.1530.20">
    <property type="match status" value="1"/>
</dbReference>
<feature type="transmembrane region" description="Helical" evidence="8">
    <location>
        <begin position="202"/>
        <end position="221"/>
    </location>
</feature>
<dbReference type="Pfam" id="PF01758">
    <property type="entry name" value="SBF"/>
    <property type="match status" value="1"/>
</dbReference>
<feature type="transmembrane region" description="Helical" evidence="8">
    <location>
        <begin position="261"/>
        <end position="281"/>
    </location>
</feature>
<protein>
    <submittedName>
        <fullName evidence="9">ACR3 family arsenite efflux pump ArsB</fullName>
    </submittedName>
</protein>
<dbReference type="InterPro" id="IPR002657">
    <property type="entry name" value="BilAc:Na_symport/Acr3"/>
</dbReference>
<evidence type="ECO:0000256" key="6">
    <source>
        <dbReference type="ARBA" id="ARBA00022989"/>
    </source>
</evidence>
<dbReference type="GO" id="GO:0015104">
    <property type="term" value="F:antimonite transmembrane transporter activity"/>
    <property type="evidence" value="ECO:0007669"/>
    <property type="project" value="TreeGrafter"/>
</dbReference>
<dbReference type="EMBL" id="SOAW01000002">
    <property type="protein sequence ID" value="TDT30853.1"/>
    <property type="molecule type" value="Genomic_DNA"/>
</dbReference>
<name>A0A4R7J3D1_9ACTN</name>
<evidence type="ECO:0000256" key="5">
    <source>
        <dbReference type="ARBA" id="ARBA00022692"/>
    </source>
</evidence>
<evidence type="ECO:0000256" key="2">
    <source>
        <dbReference type="ARBA" id="ARBA00010110"/>
    </source>
</evidence>
<dbReference type="GO" id="GO:0015297">
    <property type="term" value="F:antiporter activity"/>
    <property type="evidence" value="ECO:0007669"/>
    <property type="project" value="InterPro"/>
</dbReference>
<feature type="transmembrane region" description="Helical" evidence="8">
    <location>
        <begin position="12"/>
        <end position="30"/>
    </location>
</feature>
<dbReference type="GO" id="GO:0005886">
    <property type="term" value="C:plasma membrane"/>
    <property type="evidence" value="ECO:0007669"/>
    <property type="project" value="UniProtKB-SubCell"/>
</dbReference>
<dbReference type="GO" id="GO:0015105">
    <property type="term" value="F:arsenite transmembrane transporter activity"/>
    <property type="evidence" value="ECO:0007669"/>
    <property type="project" value="TreeGrafter"/>
</dbReference>
<dbReference type="InterPro" id="IPR004706">
    <property type="entry name" value="Arsenical-R_Acr3"/>
</dbReference>
<evidence type="ECO:0000313" key="10">
    <source>
        <dbReference type="Proteomes" id="UP000295371"/>
    </source>
</evidence>
<keyword evidence="5 8" id="KW-0812">Transmembrane</keyword>
<proteinExistence type="inferred from homology"/>
<dbReference type="Proteomes" id="UP000295371">
    <property type="component" value="Unassembled WGS sequence"/>
</dbReference>
<evidence type="ECO:0000256" key="8">
    <source>
        <dbReference type="SAM" id="Phobius"/>
    </source>
</evidence>
<accession>A0A4R7J3D1</accession>
<dbReference type="PANTHER" id="PTHR43057">
    <property type="entry name" value="ARSENITE EFFLUX TRANSPORTER"/>
    <property type="match status" value="1"/>
</dbReference>
<gene>
    <name evidence="9" type="ORF">CLV29_2259</name>
</gene>
<feature type="transmembrane region" description="Helical" evidence="8">
    <location>
        <begin position="69"/>
        <end position="91"/>
    </location>
</feature>
<feature type="transmembrane region" description="Helical" evidence="8">
    <location>
        <begin position="227"/>
        <end position="249"/>
    </location>
</feature>
<evidence type="ECO:0000256" key="7">
    <source>
        <dbReference type="ARBA" id="ARBA00023136"/>
    </source>
</evidence>
<comment type="caution">
    <text evidence="9">The sequence shown here is derived from an EMBL/GenBank/DDBJ whole genome shotgun (WGS) entry which is preliminary data.</text>
</comment>
<dbReference type="AlphaFoldDB" id="A0A4R7J3D1"/>
<reference evidence="9 10" key="1">
    <citation type="submission" date="2019-03" db="EMBL/GenBank/DDBJ databases">
        <title>Genomic Encyclopedia of Archaeal and Bacterial Type Strains, Phase II (KMG-II): from individual species to whole genera.</title>
        <authorList>
            <person name="Goeker M."/>
        </authorList>
    </citation>
    <scope>NUCLEOTIDE SEQUENCE [LARGE SCALE GENOMIC DNA]</scope>
    <source>
        <strain evidence="9 10">DSM 24323</strain>
    </source>
</reference>
<sequence>MSRFAALAERHQVMLYLVAIGAGILGGWFLPGARIAEVAIEPALGLLLFATFLSVPFDRLGAAWTDLRFLGSLSVLNFVLVPLIVFGLSRFVAADRALLVGMLLVLLAPCVDYVIVFSRLVGGSADKLLAVTPLLMIGQLVLLPVCFVLFLGPSAVAMIDPQPFLRAFCLLILLPLAAAAVVQRLRLGLARQLEELMQAAMVPLLMITLATVVGSQIRGVGERLGQLWQVVCVYAAFVVIMNLIGLATARMARLPAADGRALIFSGVTRNSLVVLPLALALPQSLSMAPLVVVTQTLVELVAMVIMVRLLPRVLPERRPRVSSD</sequence>
<keyword evidence="6 8" id="KW-1133">Transmembrane helix</keyword>
<keyword evidence="4" id="KW-1003">Cell membrane</keyword>
<feature type="transmembrane region" description="Helical" evidence="8">
    <location>
        <begin position="287"/>
        <end position="310"/>
    </location>
</feature>
<keyword evidence="7 8" id="KW-0472">Membrane</keyword>
<comment type="similarity">
    <text evidence="2">Belongs to the arsenical resistance-3 (ACR3) (TC 2.A.59) family.</text>
</comment>
<comment type="subcellular location">
    <subcellularLocation>
        <location evidence="1">Cell membrane</location>
        <topology evidence="1">Multi-pass membrane protein</topology>
    </subcellularLocation>
</comment>
<feature type="transmembrane region" description="Helical" evidence="8">
    <location>
        <begin position="36"/>
        <end position="57"/>
    </location>
</feature>
<evidence type="ECO:0000256" key="1">
    <source>
        <dbReference type="ARBA" id="ARBA00004651"/>
    </source>
</evidence>
<keyword evidence="10" id="KW-1185">Reference proteome</keyword>
<evidence type="ECO:0000256" key="4">
    <source>
        <dbReference type="ARBA" id="ARBA00022475"/>
    </source>
</evidence>
<organism evidence="9 10">
    <name type="scientific">Naumannella halotolerans</name>
    <dbReference type="NCBI Taxonomy" id="993414"/>
    <lineage>
        <taxon>Bacteria</taxon>
        <taxon>Bacillati</taxon>
        <taxon>Actinomycetota</taxon>
        <taxon>Actinomycetes</taxon>
        <taxon>Propionibacteriales</taxon>
        <taxon>Propionibacteriaceae</taxon>
        <taxon>Naumannella</taxon>
    </lineage>
</organism>
<feature type="transmembrane region" description="Helical" evidence="8">
    <location>
        <begin position="128"/>
        <end position="152"/>
    </location>
</feature>
<dbReference type="RefSeq" id="WP_243831898.1">
    <property type="nucleotide sequence ID" value="NZ_CP171129.1"/>
</dbReference>
<feature type="transmembrane region" description="Helical" evidence="8">
    <location>
        <begin position="164"/>
        <end position="182"/>
    </location>
</feature>
<evidence type="ECO:0000256" key="3">
    <source>
        <dbReference type="ARBA" id="ARBA00022448"/>
    </source>
</evidence>
<dbReference type="PANTHER" id="PTHR43057:SF1">
    <property type="entry name" value="ARSENICAL-RESISTANCE PROTEIN 3"/>
    <property type="match status" value="1"/>
</dbReference>
<feature type="transmembrane region" description="Helical" evidence="8">
    <location>
        <begin position="97"/>
        <end position="116"/>
    </location>
</feature>
<keyword evidence="3" id="KW-0813">Transport</keyword>
<evidence type="ECO:0000313" key="9">
    <source>
        <dbReference type="EMBL" id="TDT30853.1"/>
    </source>
</evidence>
<dbReference type="InterPro" id="IPR038770">
    <property type="entry name" value="Na+/solute_symporter_sf"/>
</dbReference>